<gene>
    <name evidence="6" type="ORF">IV203_004580</name>
</gene>
<evidence type="ECO:0000256" key="1">
    <source>
        <dbReference type="ARBA" id="ARBA00023016"/>
    </source>
</evidence>
<evidence type="ECO:0000259" key="5">
    <source>
        <dbReference type="PROSITE" id="PS01031"/>
    </source>
</evidence>
<proteinExistence type="inferred from homology"/>
<dbReference type="Pfam" id="PF00011">
    <property type="entry name" value="HSP20"/>
    <property type="match status" value="1"/>
</dbReference>
<evidence type="ECO:0000256" key="2">
    <source>
        <dbReference type="PROSITE-ProRule" id="PRU00285"/>
    </source>
</evidence>
<dbReference type="PANTHER" id="PTHR11527">
    <property type="entry name" value="HEAT-SHOCK PROTEIN 20 FAMILY MEMBER"/>
    <property type="match status" value="1"/>
</dbReference>
<evidence type="ECO:0000256" key="4">
    <source>
        <dbReference type="SAM" id="MobiDB-lite"/>
    </source>
</evidence>
<dbReference type="InterPro" id="IPR002068">
    <property type="entry name" value="A-crystallin/Hsp20_dom"/>
</dbReference>
<organism evidence="6 7">
    <name type="scientific">Nitzschia inconspicua</name>
    <dbReference type="NCBI Taxonomy" id="303405"/>
    <lineage>
        <taxon>Eukaryota</taxon>
        <taxon>Sar</taxon>
        <taxon>Stramenopiles</taxon>
        <taxon>Ochrophyta</taxon>
        <taxon>Bacillariophyta</taxon>
        <taxon>Bacillariophyceae</taxon>
        <taxon>Bacillariophycidae</taxon>
        <taxon>Bacillariales</taxon>
        <taxon>Bacillariaceae</taxon>
        <taxon>Nitzschia</taxon>
    </lineage>
</organism>
<evidence type="ECO:0000313" key="7">
    <source>
        <dbReference type="Proteomes" id="UP000693970"/>
    </source>
</evidence>
<dbReference type="EMBL" id="JAGRRH010000016">
    <property type="protein sequence ID" value="KAG7355224.1"/>
    <property type="molecule type" value="Genomic_DNA"/>
</dbReference>
<dbReference type="Proteomes" id="UP000693970">
    <property type="component" value="Unassembled WGS sequence"/>
</dbReference>
<evidence type="ECO:0000313" key="6">
    <source>
        <dbReference type="EMBL" id="KAG7355224.1"/>
    </source>
</evidence>
<dbReference type="CDD" id="cd06464">
    <property type="entry name" value="ACD_sHsps-like"/>
    <property type="match status" value="1"/>
</dbReference>
<dbReference type="PROSITE" id="PS01031">
    <property type="entry name" value="SHSP"/>
    <property type="match status" value="1"/>
</dbReference>
<evidence type="ECO:0000256" key="3">
    <source>
        <dbReference type="RuleBase" id="RU003616"/>
    </source>
</evidence>
<dbReference type="AlphaFoldDB" id="A0A9K3L4M1"/>
<name>A0A9K3L4M1_9STRA</name>
<feature type="domain" description="SHSP" evidence="5">
    <location>
        <begin position="44"/>
        <end position="151"/>
    </location>
</feature>
<feature type="compositionally biased region" description="Basic and acidic residues" evidence="4">
    <location>
        <begin position="159"/>
        <end position="170"/>
    </location>
</feature>
<dbReference type="InterPro" id="IPR031107">
    <property type="entry name" value="Small_HSP"/>
</dbReference>
<sequence>MSLARFRPFALRTPLGEVFDMPSFPFPRELARFPNYLNSFDNDEGFWHSRHPYQVHEDDRTYTVSVDVPGVRPEDMNVKIEDDNVLHLSGGRKIQDGTNFSERKFDYRMTLGDDVQVDKISASIADGVLKLTAPKMEKKEPEARTIKITVGPPAPMQLDVEKKEHEGKTE</sequence>
<comment type="caution">
    <text evidence="6">The sequence shown here is derived from an EMBL/GenBank/DDBJ whole genome shotgun (WGS) entry which is preliminary data.</text>
</comment>
<protein>
    <submittedName>
        <fullName evidence="6">Heat shock protein Hsp20</fullName>
    </submittedName>
</protein>
<keyword evidence="7" id="KW-1185">Reference proteome</keyword>
<dbReference type="OrthoDB" id="44796at2759"/>
<feature type="region of interest" description="Disordered" evidence="4">
    <location>
        <begin position="150"/>
        <end position="170"/>
    </location>
</feature>
<comment type="similarity">
    <text evidence="2 3">Belongs to the small heat shock protein (HSP20) family.</text>
</comment>
<reference evidence="6" key="1">
    <citation type="journal article" date="2021" name="Sci. Rep.">
        <title>Diploid genomic architecture of Nitzschia inconspicua, an elite biomass production diatom.</title>
        <authorList>
            <person name="Oliver A."/>
            <person name="Podell S."/>
            <person name="Pinowska A."/>
            <person name="Traller J.C."/>
            <person name="Smith S.R."/>
            <person name="McClure R."/>
            <person name="Beliaev A."/>
            <person name="Bohutskyi P."/>
            <person name="Hill E.A."/>
            <person name="Rabines A."/>
            <person name="Zheng H."/>
            <person name="Allen L.Z."/>
            <person name="Kuo A."/>
            <person name="Grigoriev I.V."/>
            <person name="Allen A.E."/>
            <person name="Hazlebeck D."/>
            <person name="Allen E.E."/>
        </authorList>
    </citation>
    <scope>NUCLEOTIDE SEQUENCE</scope>
    <source>
        <strain evidence="6">Hildebrandi</strain>
    </source>
</reference>
<reference evidence="6" key="2">
    <citation type="submission" date="2021-04" db="EMBL/GenBank/DDBJ databases">
        <authorList>
            <person name="Podell S."/>
        </authorList>
    </citation>
    <scope>NUCLEOTIDE SEQUENCE</scope>
    <source>
        <strain evidence="6">Hildebrandi</strain>
    </source>
</reference>
<keyword evidence="1 6" id="KW-0346">Stress response</keyword>
<accession>A0A9K3L4M1</accession>